<evidence type="ECO:0000256" key="4">
    <source>
        <dbReference type="ARBA" id="ARBA00022833"/>
    </source>
</evidence>
<keyword evidence="9" id="KW-1185">Reference proteome</keyword>
<dbReference type="PROSITE" id="PS50103">
    <property type="entry name" value="ZF_C3H1"/>
    <property type="match status" value="3"/>
</dbReference>
<dbReference type="PANTHER" id="PTHR12547">
    <property type="entry name" value="CCCH ZINC FINGER/TIS11-RELATED"/>
    <property type="match status" value="1"/>
</dbReference>
<dbReference type="FunFam" id="4.10.1000.10:FF:000001">
    <property type="entry name" value="zinc finger CCCH domain-containing protein 15-like"/>
    <property type="match status" value="1"/>
</dbReference>
<proteinExistence type="predicted"/>
<dbReference type="Pfam" id="PF00642">
    <property type="entry name" value="zf-CCCH"/>
    <property type="match status" value="2"/>
</dbReference>
<feature type="zinc finger region" description="C3H1-type" evidence="5">
    <location>
        <begin position="138"/>
        <end position="165"/>
    </location>
</feature>
<evidence type="ECO:0000256" key="6">
    <source>
        <dbReference type="SAM" id="MobiDB-lite"/>
    </source>
</evidence>
<dbReference type="SUPFAM" id="SSF90229">
    <property type="entry name" value="CCCH zinc finger"/>
    <property type="match status" value="2"/>
</dbReference>
<feature type="domain" description="C3H1-type" evidence="7">
    <location>
        <begin position="138"/>
        <end position="165"/>
    </location>
</feature>
<keyword evidence="2" id="KW-0677">Repeat</keyword>
<dbReference type="InterPro" id="IPR036855">
    <property type="entry name" value="Znf_CCCH_sf"/>
</dbReference>
<dbReference type="SMART" id="SM00356">
    <property type="entry name" value="ZnF_C3H1"/>
    <property type="match status" value="3"/>
</dbReference>
<dbReference type="GO" id="GO:0003729">
    <property type="term" value="F:mRNA binding"/>
    <property type="evidence" value="ECO:0007669"/>
    <property type="project" value="InterPro"/>
</dbReference>
<keyword evidence="3 5" id="KW-0863">Zinc-finger</keyword>
<dbReference type="InterPro" id="IPR045877">
    <property type="entry name" value="ZFP36-like"/>
</dbReference>
<comment type="caution">
    <text evidence="8">The sequence shown here is derived from an EMBL/GenBank/DDBJ whole genome shotgun (WGS) entry which is preliminary data.</text>
</comment>
<evidence type="ECO:0000256" key="5">
    <source>
        <dbReference type="PROSITE-ProRule" id="PRU00723"/>
    </source>
</evidence>
<gene>
    <name evidence="8" type="ORF">RND81_09G122900</name>
</gene>
<dbReference type="EMBL" id="JBDFQZ010000009">
    <property type="protein sequence ID" value="KAK9690370.1"/>
    <property type="molecule type" value="Genomic_DNA"/>
</dbReference>
<evidence type="ECO:0000259" key="7">
    <source>
        <dbReference type="PROSITE" id="PS50103"/>
    </source>
</evidence>
<feature type="zinc finger region" description="C3H1-type" evidence="5">
    <location>
        <begin position="74"/>
        <end position="101"/>
    </location>
</feature>
<evidence type="ECO:0000256" key="2">
    <source>
        <dbReference type="ARBA" id="ARBA00022737"/>
    </source>
</evidence>
<accession>A0AAW1IKV8</accession>
<dbReference type="InterPro" id="IPR000571">
    <property type="entry name" value="Znf_CCCH"/>
</dbReference>
<feature type="domain" description="C3H1-type" evidence="7">
    <location>
        <begin position="22"/>
        <end position="50"/>
    </location>
</feature>
<reference evidence="8 9" key="1">
    <citation type="submission" date="2024-03" db="EMBL/GenBank/DDBJ databases">
        <title>WGS assembly of Saponaria officinalis var. Norfolk2.</title>
        <authorList>
            <person name="Jenkins J."/>
            <person name="Shu S."/>
            <person name="Grimwood J."/>
            <person name="Barry K."/>
            <person name="Goodstein D."/>
            <person name="Schmutz J."/>
            <person name="Leebens-Mack J."/>
            <person name="Osbourn A."/>
        </authorList>
    </citation>
    <scope>NUCLEOTIDE SEQUENCE [LARGE SCALE GENOMIC DNA]</scope>
    <source>
        <strain evidence="9">cv. Norfolk2</strain>
        <strain evidence="8">JIC</strain>
        <tissue evidence="8">Leaf</tissue>
    </source>
</reference>
<evidence type="ECO:0000256" key="1">
    <source>
        <dbReference type="ARBA" id="ARBA00022723"/>
    </source>
</evidence>
<protein>
    <recommendedName>
        <fullName evidence="7">C3H1-type domain-containing protein</fullName>
    </recommendedName>
</protein>
<feature type="zinc finger region" description="C3H1-type" evidence="5">
    <location>
        <begin position="22"/>
        <end position="50"/>
    </location>
</feature>
<sequence length="243" mass="27862">MDAPHYNANSVHTRTSYTRDNLQKDPICRNFWSTGYCNYGDTCKFAHVLKNSAWQEHARTGNMNSGPKLTNDSNCQRTVCNYFARGRNCPYDRCIFAHQKWQQISSEEKRDVPRENSSISIQTVEARDTVDSRTAHHLKTRLCNNWKGGDTCPYGHNCTYAHGRAELRRRNLPSEHKNTSTTSKTTKKKDVVSNSGEQPVPAVQKSPPKSQVCAFRWNNRKIAGIYGDWIDEDSLDRNSSEKR</sequence>
<name>A0AAW1IKV8_SAPOF</name>
<evidence type="ECO:0000256" key="3">
    <source>
        <dbReference type="ARBA" id="ARBA00022771"/>
    </source>
</evidence>
<dbReference type="AlphaFoldDB" id="A0AAW1IKV8"/>
<dbReference type="PANTHER" id="PTHR12547:SF18">
    <property type="entry name" value="PROTEIN TIS11"/>
    <property type="match status" value="1"/>
</dbReference>
<dbReference type="EMBL" id="JBDFQZ010000009">
    <property type="protein sequence ID" value="KAK9690369.1"/>
    <property type="molecule type" value="Genomic_DNA"/>
</dbReference>
<dbReference type="EMBL" id="JBDFQZ010000009">
    <property type="protein sequence ID" value="KAK9690368.1"/>
    <property type="molecule type" value="Genomic_DNA"/>
</dbReference>
<dbReference type="Gene3D" id="4.10.1000.10">
    <property type="entry name" value="Zinc finger, CCCH-type"/>
    <property type="match status" value="2"/>
</dbReference>
<organism evidence="8 9">
    <name type="scientific">Saponaria officinalis</name>
    <name type="common">Common soapwort</name>
    <name type="synonym">Lychnis saponaria</name>
    <dbReference type="NCBI Taxonomy" id="3572"/>
    <lineage>
        <taxon>Eukaryota</taxon>
        <taxon>Viridiplantae</taxon>
        <taxon>Streptophyta</taxon>
        <taxon>Embryophyta</taxon>
        <taxon>Tracheophyta</taxon>
        <taxon>Spermatophyta</taxon>
        <taxon>Magnoliopsida</taxon>
        <taxon>eudicotyledons</taxon>
        <taxon>Gunneridae</taxon>
        <taxon>Pentapetalae</taxon>
        <taxon>Caryophyllales</taxon>
        <taxon>Caryophyllaceae</taxon>
        <taxon>Caryophylleae</taxon>
        <taxon>Saponaria</taxon>
    </lineage>
</organism>
<evidence type="ECO:0000313" key="9">
    <source>
        <dbReference type="Proteomes" id="UP001443914"/>
    </source>
</evidence>
<dbReference type="GO" id="GO:0008270">
    <property type="term" value="F:zinc ion binding"/>
    <property type="evidence" value="ECO:0007669"/>
    <property type="project" value="UniProtKB-KW"/>
</dbReference>
<feature type="compositionally biased region" description="Basic and acidic residues" evidence="6">
    <location>
        <begin position="169"/>
        <end position="178"/>
    </location>
</feature>
<feature type="region of interest" description="Disordered" evidence="6">
    <location>
        <begin position="169"/>
        <end position="210"/>
    </location>
</feature>
<feature type="domain" description="C3H1-type" evidence="7">
    <location>
        <begin position="74"/>
        <end position="101"/>
    </location>
</feature>
<keyword evidence="4 5" id="KW-0862">Zinc</keyword>
<keyword evidence="1 5" id="KW-0479">Metal-binding</keyword>
<dbReference type="Proteomes" id="UP001443914">
    <property type="component" value="Unassembled WGS sequence"/>
</dbReference>
<evidence type="ECO:0000313" key="8">
    <source>
        <dbReference type="EMBL" id="KAK9690370.1"/>
    </source>
</evidence>